<evidence type="ECO:0000313" key="1">
    <source>
        <dbReference type="EMBL" id="WXU00657.1"/>
    </source>
</evidence>
<gene>
    <name evidence="1" type="ORF">Ctma_1386</name>
</gene>
<dbReference type="SUPFAM" id="SSF143100">
    <property type="entry name" value="TTHA1013/TTHA0281-like"/>
    <property type="match status" value="1"/>
</dbReference>
<dbReference type="InterPro" id="IPR035069">
    <property type="entry name" value="TTHA1013/TTHA0281-like"/>
</dbReference>
<organism evidence="1">
    <name type="scientific">Catillopecten margaritatus gill symbiont</name>
    <dbReference type="NCBI Taxonomy" id="3083288"/>
    <lineage>
        <taxon>Bacteria</taxon>
        <taxon>Pseudomonadati</taxon>
        <taxon>Pseudomonadota</taxon>
        <taxon>Gammaproteobacteria</taxon>
        <taxon>sulfur-oxidizing symbionts</taxon>
    </lineage>
</organism>
<reference evidence="1" key="1">
    <citation type="submission" date="2023-10" db="EMBL/GenBank/DDBJ databases">
        <title>The first scallop-associated chemosynthetic bacterial symbiont.</title>
        <authorList>
            <person name="Lin Y.-T."/>
            <person name="Sun J."/>
            <person name="Ip J.C.-H."/>
            <person name="He X."/>
            <person name="Gao Z.-M."/>
            <person name="Perez M."/>
            <person name="Xu T."/>
            <person name="Qian P.-Y."/>
            <person name="Qiu J.-W."/>
        </authorList>
    </citation>
    <scope>NUCLEOTIDE SEQUENCE</scope>
    <source>
        <strain evidence="1">Gill1</strain>
    </source>
</reference>
<sequence length="127" mass="14003">MIKNKDYYLAIDYDIIVSAVNEDDGGGYLAYYKNIDGVMGDGKTESEAVADVKNAFGCYLDVSLENKDAIPEPENLSKSKKINISMTASKIKNLDIYAKRLNTTRSGLLSMLSDKLLNGDIKLNPKI</sequence>
<dbReference type="AlphaFoldDB" id="A0AAU6PI42"/>
<name>A0AAU6PI42_9GAMM</name>
<proteinExistence type="predicted"/>
<dbReference type="EMBL" id="CP138327">
    <property type="protein sequence ID" value="WXU00657.1"/>
    <property type="molecule type" value="Genomic_DNA"/>
</dbReference>
<accession>A0AAU6PI42</accession>
<protein>
    <recommendedName>
        <fullName evidence="2">HicB family protein</fullName>
    </recommendedName>
</protein>
<dbReference type="Gene3D" id="3.30.160.250">
    <property type="match status" value="1"/>
</dbReference>
<evidence type="ECO:0008006" key="2">
    <source>
        <dbReference type="Google" id="ProtNLM"/>
    </source>
</evidence>